<evidence type="ECO:0000313" key="2">
    <source>
        <dbReference type="EMBL" id="TMW67760.1"/>
    </source>
</evidence>
<comment type="caution">
    <text evidence="2">The sequence shown here is derived from an EMBL/GenBank/DDBJ whole genome shotgun (WGS) entry which is preliminary data.</text>
</comment>
<accession>A0A8K1CS65</accession>
<dbReference type="AlphaFoldDB" id="A0A8K1CS65"/>
<feature type="compositionally biased region" description="Basic and acidic residues" evidence="1">
    <location>
        <begin position="1"/>
        <end position="17"/>
    </location>
</feature>
<reference evidence="2" key="1">
    <citation type="submission" date="2019-03" db="EMBL/GenBank/DDBJ databases">
        <title>Long read genome sequence of the mycoparasitic Pythium oligandrum ATCC 38472 isolated from sugarbeet rhizosphere.</title>
        <authorList>
            <person name="Gaulin E."/>
        </authorList>
    </citation>
    <scope>NUCLEOTIDE SEQUENCE</scope>
    <source>
        <strain evidence="2">ATCC 38472_TT</strain>
    </source>
</reference>
<dbReference type="Proteomes" id="UP000794436">
    <property type="component" value="Unassembled WGS sequence"/>
</dbReference>
<dbReference type="EMBL" id="SPLM01000003">
    <property type="protein sequence ID" value="TMW67760.1"/>
    <property type="molecule type" value="Genomic_DNA"/>
</dbReference>
<gene>
    <name evidence="2" type="ORF">Poli38472_007432</name>
</gene>
<evidence type="ECO:0000256" key="1">
    <source>
        <dbReference type="SAM" id="MobiDB-lite"/>
    </source>
</evidence>
<evidence type="ECO:0000313" key="3">
    <source>
        <dbReference type="Proteomes" id="UP000794436"/>
    </source>
</evidence>
<keyword evidence="3" id="KW-1185">Reference proteome</keyword>
<sequence>MSEHEMSDVEEEQRDRNEQEDDGEEYEEQEEDEDDDEVVDMTKFDERLVAVSDAIGHVQPPGDFFTSDERALFPMPLIVVDGVGDVSLPLNDLIAKTLIEKCHLAPYGLGEQTLVDLQNKDALVAESLVKVCRESNGALGVYLCKVRYEFEWRATEGTDYVSDEEEEDEVQDPDLTVKKELHLSGEWVGLWTGDEHTNLQMRDPAQWDDSVLGDMSTEMAPVGFFGKELDMDGDHRNMYMGNEGSVVEKWYNSAALVVLPLVLRYKLSFAANPEETLKSWANLVDTKPYFARVAAEEMLVDSIGG</sequence>
<feature type="region of interest" description="Disordered" evidence="1">
    <location>
        <begin position="1"/>
        <end position="38"/>
    </location>
</feature>
<protein>
    <submittedName>
        <fullName evidence="2">Uncharacterized protein</fullName>
    </submittedName>
</protein>
<name>A0A8K1CS65_PYTOL</name>
<feature type="compositionally biased region" description="Acidic residues" evidence="1">
    <location>
        <begin position="18"/>
        <end position="38"/>
    </location>
</feature>
<organism evidence="2 3">
    <name type="scientific">Pythium oligandrum</name>
    <name type="common">Mycoparasitic fungus</name>
    <dbReference type="NCBI Taxonomy" id="41045"/>
    <lineage>
        <taxon>Eukaryota</taxon>
        <taxon>Sar</taxon>
        <taxon>Stramenopiles</taxon>
        <taxon>Oomycota</taxon>
        <taxon>Peronosporomycetes</taxon>
        <taxon>Pythiales</taxon>
        <taxon>Pythiaceae</taxon>
        <taxon>Pythium</taxon>
    </lineage>
</organism>
<proteinExistence type="predicted"/>